<keyword evidence="2" id="KW-1185">Reference proteome</keyword>
<organism evidence="1 2">
    <name type="scientific">Populus alba x Populus x berolinensis</name>
    <dbReference type="NCBI Taxonomy" id="444605"/>
    <lineage>
        <taxon>Eukaryota</taxon>
        <taxon>Viridiplantae</taxon>
        <taxon>Streptophyta</taxon>
        <taxon>Embryophyta</taxon>
        <taxon>Tracheophyta</taxon>
        <taxon>Spermatophyta</taxon>
        <taxon>Magnoliopsida</taxon>
        <taxon>eudicotyledons</taxon>
        <taxon>Gunneridae</taxon>
        <taxon>Pentapetalae</taxon>
        <taxon>rosids</taxon>
        <taxon>fabids</taxon>
        <taxon>Malpighiales</taxon>
        <taxon>Salicaceae</taxon>
        <taxon>Saliceae</taxon>
        <taxon>Populus</taxon>
    </lineage>
</organism>
<dbReference type="Proteomes" id="UP001164929">
    <property type="component" value="Chromosome 2"/>
</dbReference>
<protein>
    <submittedName>
        <fullName evidence="1">Uncharacterized protein</fullName>
    </submittedName>
</protein>
<proteinExistence type="predicted"/>
<dbReference type="EMBL" id="JAQIZT010000002">
    <property type="protein sequence ID" value="KAJ7006385.1"/>
    <property type="molecule type" value="Genomic_DNA"/>
</dbReference>
<name>A0AAD6RDK0_9ROSI</name>
<accession>A0AAD6RDK0</accession>
<sequence length="29" mass="3227">MIIKRQTLIPSALRVIHENLGALTPVREG</sequence>
<reference evidence="1" key="1">
    <citation type="journal article" date="2023" name="Mol. Ecol. Resour.">
        <title>Chromosome-level genome assembly of a triploid poplar Populus alba 'Berolinensis'.</title>
        <authorList>
            <person name="Chen S."/>
            <person name="Yu Y."/>
            <person name="Wang X."/>
            <person name="Wang S."/>
            <person name="Zhang T."/>
            <person name="Zhou Y."/>
            <person name="He R."/>
            <person name="Meng N."/>
            <person name="Wang Y."/>
            <person name="Liu W."/>
            <person name="Liu Z."/>
            <person name="Liu J."/>
            <person name="Guo Q."/>
            <person name="Huang H."/>
            <person name="Sederoff R.R."/>
            <person name="Wang G."/>
            <person name="Qu G."/>
            <person name="Chen S."/>
        </authorList>
    </citation>
    <scope>NUCLEOTIDE SEQUENCE</scope>
    <source>
        <strain evidence="1">SC-2020</strain>
    </source>
</reference>
<evidence type="ECO:0000313" key="1">
    <source>
        <dbReference type="EMBL" id="KAJ7006385.1"/>
    </source>
</evidence>
<evidence type="ECO:0000313" key="2">
    <source>
        <dbReference type="Proteomes" id="UP001164929"/>
    </source>
</evidence>
<dbReference type="AlphaFoldDB" id="A0AAD6RDK0"/>
<comment type="caution">
    <text evidence="1">The sequence shown here is derived from an EMBL/GenBank/DDBJ whole genome shotgun (WGS) entry which is preliminary data.</text>
</comment>
<gene>
    <name evidence="1" type="ORF">NC653_005665</name>
</gene>